<accession>A0A4Z1K424</accession>
<sequence length="445" mass="51087">MKMAWKSMPTEVPSQSDVASIRRVSKHFQNTALRSLYRTIEIRAKDEWNLVDLSLDSLLRTLDKHPEYVNYVKNVCISAPVHQNLKYRCPHLYEGDSKYMETFQEAYEEEYEEMDHQECEKGEYSKPSQDVFLSDLRSGVLALLHCLRDNHLSSFSWQLGTCVPSELLGLSGQLLRKQNQIESLSLVTDTWCHLNNGIKQTNRTIPKPIGFTSLQSISWRGIHSRSDFSALQGALQANSKHLKTLELDLAKWMSAEFDYHYKSWNHDKSQHFQAYEASQPMRLASLELVIEEGYLRGLSDPLIRLILPWDRIPQGSVLSSNPSLGLRYFDICCSLSDLDARLGALDKDALTLLHIRRTGIDECKRQMGYMGASSENRSLYDFAVWAFGPHGFPRLRVLAYGDFSYGNRYAQQNTLFRRRSSSGLNTTNFTAQLEPTSFEVVRSDR</sequence>
<dbReference type="Proteomes" id="UP000297280">
    <property type="component" value="Unassembled WGS sequence"/>
</dbReference>
<comment type="caution">
    <text evidence="1">The sequence shown here is derived from an EMBL/GenBank/DDBJ whole genome shotgun (WGS) entry which is preliminary data.</text>
</comment>
<organism evidence="1 2">
    <name type="scientific">Botrytis porri</name>
    <dbReference type="NCBI Taxonomy" id="87229"/>
    <lineage>
        <taxon>Eukaryota</taxon>
        <taxon>Fungi</taxon>
        <taxon>Dikarya</taxon>
        <taxon>Ascomycota</taxon>
        <taxon>Pezizomycotina</taxon>
        <taxon>Leotiomycetes</taxon>
        <taxon>Helotiales</taxon>
        <taxon>Sclerotiniaceae</taxon>
        <taxon>Botrytis</taxon>
    </lineage>
</organism>
<reference evidence="1 2" key="1">
    <citation type="submission" date="2017-12" db="EMBL/GenBank/DDBJ databases">
        <title>Comparative genomics of Botrytis spp.</title>
        <authorList>
            <person name="Valero-Jimenez C.A."/>
            <person name="Tapia P."/>
            <person name="Veloso J."/>
            <person name="Silva-Moreno E."/>
            <person name="Staats M."/>
            <person name="Valdes J.H."/>
            <person name="Van Kan J.A.L."/>
        </authorList>
    </citation>
    <scope>NUCLEOTIDE SEQUENCE [LARGE SCALE GENOMIC DNA]</scope>
    <source>
        <strain evidence="1 2">MUCL3349</strain>
    </source>
</reference>
<name>A0A4Z1K424_9HELO</name>
<gene>
    <name evidence="1" type="ORF">BPOR_1627g00010</name>
</gene>
<evidence type="ECO:0000313" key="2">
    <source>
        <dbReference type="Proteomes" id="UP000297280"/>
    </source>
</evidence>
<dbReference type="EMBL" id="PQXO01001617">
    <property type="protein sequence ID" value="TGO80849.1"/>
    <property type="molecule type" value="Genomic_DNA"/>
</dbReference>
<dbReference type="AlphaFoldDB" id="A0A4Z1K424"/>
<proteinExistence type="predicted"/>
<evidence type="ECO:0000313" key="1">
    <source>
        <dbReference type="EMBL" id="TGO80849.1"/>
    </source>
</evidence>
<keyword evidence="2" id="KW-1185">Reference proteome</keyword>
<protein>
    <submittedName>
        <fullName evidence="1">Uncharacterized protein</fullName>
    </submittedName>
</protein>